<evidence type="ECO:0000313" key="2">
    <source>
        <dbReference type="Proteomes" id="UP000608850"/>
    </source>
</evidence>
<dbReference type="EMBL" id="BMOQ01000001">
    <property type="protein sequence ID" value="GGN06941.1"/>
    <property type="molecule type" value="Genomic_DNA"/>
</dbReference>
<dbReference type="AlphaFoldDB" id="A0A830G7Y9"/>
<protein>
    <submittedName>
        <fullName evidence="1">Uncharacterized protein</fullName>
    </submittedName>
</protein>
<comment type="caution">
    <text evidence="1">The sequence shown here is derived from an EMBL/GenBank/DDBJ whole genome shotgun (WGS) entry which is preliminary data.</text>
</comment>
<evidence type="ECO:0000313" key="1">
    <source>
        <dbReference type="EMBL" id="GGN06941.1"/>
    </source>
</evidence>
<dbReference type="OrthoDB" id="339831at2157"/>
<dbReference type="RefSeq" id="WP_188876620.1">
    <property type="nucleotide sequence ID" value="NZ_BMOQ01000001.1"/>
</dbReference>
<gene>
    <name evidence="1" type="ORF">GCM10009021_02440</name>
</gene>
<dbReference type="Proteomes" id="UP000608850">
    <property type="component" value="Unassembled WGS sequence"/>
</dbReference>
<keyword evidence="2" id="KW-1185">Reference proteome</keyword>
<name>A0A830G7Y9_9EURY</name>
<sequence length="70" mass="8031">MTDDPIETIRTILESLLEETDDPDVHYKLRTSLQLLTILEERDAAGRDALEDADLDSDVVERLERLGYID</sequence>
<organism evidence="1 2">
    <name type="scientific">Halarchaeum nitratireducens</name>
    <dbReference type="NCBI Taxonomy" id="489913"/>
    <lineage>
        <taxon>Archaea</taxon>
        <taxon>Methanobacteriati</taxon>
        <taxon>Methanobacteriota</taxon>
        <taxon>Stenosarchaea group</taxon>
        <taxon>Halobacteria</taxon>
        <taxon>Halobacteriales</taxon>
        <taxon>Halobacteriaceae</taxon>
    </lineage>
</organism>
<accession>A0A830G7Y9</accession>
<proteinExistence type="predicted"/>
<reference evidence="1 2" key="1">
    <citation type="journal article" date="2019" name="Int. J. Syst. Evol. Microbiol.">
        <title>The Global Catalogue of Microorganisms (GCM) 10K type strain sequencing project: providing services to taxonomists for standard genome sequencing and annotation.</title>
        <authorList>
            <consortium name="The Broad Institute Genomics Platform"/>
            <consortium name="The Broad Institute Genome Sequencing Center for Infectious Disease"/>
            <person name="Wu L."/>
            <person name="Ma J."/>
        </authorList>
    </citation>
    <scope>NUCLEOTIDE SEQUENCE [LARGE SCALE GENOMIC DNA]</scope>
    <source>
        <strain evidence="1 2">JCM 16331</strain>
    </source>
</reference>